<dbReference type="PANTHER" id="PTHR32125">
    <property type="entry name" value="2-C-METHYL-D-ERYTHRITOL 4-PHOSPHATE CYTIDYLYLTRANSFERASE, CHLOROPLASTIC"/>
    <property type="match status" value="1"/>
</dbReference>
<comment type="catalytic activity">
    <reaction evidence="2 13">
        <text>2-C-methyl-D-erythritol 4-phosphate + CTP + H(+) = 4-CDP-2-C-methyl-D-erythritol + diphosphate</text>
        <dbReference type="Rhea" id="RHEA:13429"/>
        <dbReference type="ChEBI" id="CHEBI:15378"/>
        <dbReference type="ChEBI" id="CHEBI:33019"/>
        <dbReference type="ChEBI" id="CHEBI:37563"/>
        <dbReference type="ChEBI" id="CHEBI:57823"/>
        <dbReference type="ChEBI" id="CHEBI:58262"/>
        <dbReference type="EC" id="2.7.7.60"/>
    </reaction>
</comment>
<feature type="binding site" evidence="13">
    <location>
        <position position="248"/>
    </location>
    <ligand>
        <name>a divalent metal cation</name>
        <dbReference type="ChEBI" id="CHEBI:60240"/>
    </ligand>
</feature>
<dbReference type="PROSITE" id="PS01350">
    <property type="entry name" value="ISPF"/>
    <property type="match status" value="1"/>
</dbReference>
<dbReference type="RefSeq" id="WP_021761540.1">
    <property type="nucleotide sequence ID" value="NC_022444.1"/>
</dbReference>
<comment type="caution">
    <text evidence="13">Lacks conserved residue(s) required for the propagation of feature annotation.</text>
</comment>
<keyword evidence="8 13" id="KW-0548">Nucleotidyltransferase</keyword>
<evidence type="ECO:0000256" key="10">
    <source>
        <dbReference type="ARBA" id="ARBA00023229"/>
    </source>
</evidence>
<keyword evidence="10 13" id="KW-0414">Isoprene biosynthesis</keyword>
<comment type="cofactor">
    <cofactor evidence="3 13">
        <name>a divalent metal cation</name>
        <dbReference type="ChEBI" id="CHEBI:60240"/>
    </cofactor>
</comment>
<evidence type="ECO:0000256" key="4">
    <source>
        <dbReference type="ARBA" id="ARBA00004709"/>
    </source>
</evidence>
<proteinExistence type="inferred from homology"/>
<dbReference type="CDD" id="cd00554">
    <property type="entry name" value="MECDP_synthase"/>
    <property type="match status" value="1"/>
</dbReference>
<dbReference type="KEGG" id="dgg:DGI_2785"/>
<dbReference type="HAMAP" id="MF_00108">
    <property type="entry name" value="IspD"/>
    <property type="match status" value="1"/>
</dbReference>
<dbReference type="Proteomes" id="UP000016587">
    <property type="component" value="Chromosome"/>
</dbReference>
<feature type="site" description="Transition state stabilizer" evidence="13">
    <location>
        <position position="15"/>
    </location>
</feature>
<dbReference type="InterPro" id="IPR026596">
    <property type="entry name" value="IspD/F"/>
</dbReference>
<dbReference type="CDD" id="cd02516">
    <property type="entry name" value="CDP-ME_synthetase"/>
    <property type="match status" value="1"/>
</dbReference>
<evidence type="ECO:0000256" key="3">
    <source>
        <dbReference type="ARBA" id="ARBA00001968"/>
    </source>
</evidence>
<feature type="binding site" evidence="13">
    <location>
        <begin position="299"/>
        <end position="301"/>
    </location>
    <ligand>
        <name>4-CDP-2-C-methyl-D-erythritol 2-phosphate</name>
        <dbReference type="ChEBI" id="CHEBI:57919"/>
    </ligand>
</feature>
<evidence type="ECO:0000256" key="11">
    <source>
        <dbReference type="ARBA" id="ARBA00023239"/>
    </source>
</evidence>
<keyword evidence="16" id="KW-1185">Reference proteome</keyword>
<evidence type="ECO:0000256" key="5">
    <source>
        <dbReference type="ARBA" id="ARBA00004787"/>
    </source>
</evidence>
<dbReference type="PROSITE" id="PS01295">
    <property type="entry name" value="ISPD"/>
    <property type="match status" value="1"/>
</dbReference>
<feature type="site" description="Transition state stabilizer" evidence="13">
    <location>
        <position position="376"/>
    </location>
</feature>
<dbReference type="PANTHER" id="PTHR32125:SF4">
    <property type="entry name" value="2-C-METHYL-D-ERYTHRITOL 4-PHOSPHATE CYTIDYLYLTRANSFERASE, CHLOROPLASTIC"/>
    <property type="match status" value="1"/>
</dbReference>
<comment type="pathway">
    <text evidence="5 13">Isoprenoid biosynthesis; isopentenyl diphosphate biosynthesis via DXP pathway; isopentenyl diphosphate from 1-deoxy-D-xylulose 5-phosphate: step 2/6.</text>
</comment>
<dbReference type="FunFam" id="3.90.550.10:FF:000003">
    <property type="entry name" value="2-C-methyl-D-erythritol 4-phosphate cytidylyltransferase"/>
    <property type="match status" value="1"/>
</dbReference>
<feature type="binding site" evidence="13">
    <location>
        <position position="246"/>
    </location>
    <ligand>
        <name>a divalent metal cation</name>
        <dbReference type="ChEBI" id="CHEBI:60240"/>
    </ligand>
</feature>
<dbReference type="Pfam" id="PF02542">
    <property type="entry name" value="YgbB"/>
    <property type="match status" value="1"/>
</dbReference>
<dbReference type="HOGENOM" id="CLU_042800_2_4_7"/>
<feature type="binding site" evidence="13">
    <location>
        <begin position="246"/>
        <end position="248"/>
    </location>
    <ligand>
        <name>4-CDP-2-C-methyl-D-erythritol 2-phosphate</name>
        <dbReference type="ChEBI" id="CHEBI:57919"/>
    </ligand>
</feature>
<comment type="pathway">
    <text evidence="4 13">Isoprenoid biosynthesis; isopentenyl diphosphate biosynthesis via DXP pathway; isopentenyl diphosphate from 1-deoxy-D-xylulose 5-phosphate: step 4/6.</text>
</comment>
<evidence type="ECO:0000256" key="2">
    <source>
        <dbReference type="ARBA" id="ARBA00001282"/>
    </source>
</evidence>
<dbReference type="Gene3D" id="3.30.1330.50">
    <property type="entry name" value="2-C-methyl-D-erythritol 2,4-cyclodiphosphate synthase"/>
    <property type="match status" value="1"/>
</dbReference>
<comment type="similarity">
    <text evidence="6">Belongs to the IspD/TarI cytidylyltransferase family. IspD subfamily.</text>
</comment>
<dbReference type="eggNOG" id="COG1211">
    <property type="taxonomic scope" value="Bacteria"/>
</dbReference>
<dbReference type="InterPro" id="IPR020555">
    <property type="entry name" value="MECDP_synthase_CS"/>
</dbReference>
<dbReference type="EMBL" id="CP006585">
    <property type="protein sequence ID" value="AGW14514.1"/>
    <property type="molecule type" value="Genomic_DNA"/>
</dbReference>
<dbReference type="InterPro" id="IPR036571">
    <property type="entry name" value="MECDP_synthase_sf"/>
</dbReference>
<dbReference type="InterPro" id="IPR029044">
    <property type="entry name" value="Nucleotide-diphossugar_trans"/>
</dbReference>
<dbReference type="InterPro" id="IPR018294">
    <property type="entry name" value="ISPD_synthase_CS"/>
</dbReference>
<reference evidence="16" key="2">
    <citation type="submission" date="2013-07" db="EMBL/GenBank/DDBJ databases">
        <authorList>
            <person name="Morais-Silva F.O."/>
            <person name="Rezende A.M."/>
            <person name="Pimentel C."/>
            <person name="Resende D.M."/>
            <person name="Santos C.I."/>
            <person name="Clemente C."/>
            <person name="de Oliveira L.M."/>
            <person name="da Silva S.M."/>
            <person name="Costa D.A."/>
            <person name="Varela-Raposo A."/>
            <person name="Horacio E.C.A."/>
            <person name="Matos M."/>
            <person name="Flores O."/>
            <person name="Ruiz J.C."/>
            <person name="Rodrigues-Pousada C."/>
        </authorList>
    </citation>
    <scope>NUCLEOTIDE SEQUENCE [LARGE SCALE GENOMIC DNA]</scope>
    <source>
        <strain evidence="16">ATCC 19364 / DSM 1382 / NCIMB 9332 / VKM B-1759</strain>
    </source>
</reference>
<feature type="region of interest" description="2-C-methyl-D-erythritol 2,4-cyclodiphosphate synthase" evidence="13">
    <location>
        <begin position="240"/>
        <end position="411"/>
    </location>
</feature>
<dbReference type="GO" id="GO:0016114">
    <property type="term" value="P:terpenoid biosynthetic process"/>
    <property type="evidence" value="ECO:0007669"/>
    <property type="project" value="InterPro"/>
</dbReference>
<evidence type="ECO:0000256" key="13">
    <source>
        <dbReference type="HAMAP-Rule" id="MF_01520"/>
    </source>
</evidence>
<dbReference type="Pfam" id="PF01128">
    <property type="entry name" value="IspD"/>
    <property type="match status" value="1"/>
</dbReference>
<dbReference type="PATRIC" id="fig|1121448.10.peg.2748"/>
<dbReference type="NCBIfam" id="TIGR00151">
    <property type="entry name" value="ispF"/>
    <property type="match status" value="1"/>
</dbReference>
<evidence type="ECO:0000259" key="14">
    <source>
        <dbReference type="Pfam" id="PF02542"/>
    </source>
</evidence>
<accession>T2GEA2</accession>
<dbReference type="GO" id="GO:0019288">
    <property type="term" value="P:isopentenyl diphosphate biosynthetic process, methylerythritol 4-phosphate pathway"/>
    <property type="evidence" value="ECO:0007669"/>
    <property type="project" value="UniProtKB-UniRule"/>
</dbReference>
<comment type="similarity">
    <text evidence="13">In the N-terminal section; belongs to the IspD/TarI cytidylyltransferase family. IspD subfamily.</text>
</comment>
<feature type="site" description="Transition state stabilizer" evidence="13">
    <location>
        <position position="25"/>
    </location>
</feature>
<feature type="site" description="Positions MEP for the nucleophilic attack" evidence="13">
    <location>
        <position position="217"/>
    </location>
</feature>
<organism evidence="15 16">
    <name type="scientific">Megalodesulfovibrio gigas (strain ATCC 19364 / DSM 1382 / NCIMB 9332 / VKM B-1759)</name>
    <name type="common">Desulfovibrio gigas</name>
    <dbReference type="NCBI Taxonomy" id="1121448"/>
    <lineage>
        <taxon>Bacteria</taxon>
        <taxon>Pseudomonadati</taxon>
        <taxon>Thermodesulfobacteriota</taxon>
        <taxon>Desulfovibrionia</taxon>
        <taxon>Desulfovibrionales</taxon>
        <taxon>Desulfovibrionaceae</taxon>
        <taxon>Megalodesulfovibrio</taxon>
    </lineage>
</organism>
<dbReference type="NCBIfam" id="TIGR00453">
    <property type="entry name" value="ispD"/>
    <property type="match status" value="1"/>
</dbReference>
<evidence type="ECO:0000256" key="1">
    <source>
        <dbReference type="ARBA" id="ARBA00000200"/>
    </source>
</evidence>
<evidence type="ECO:0000313" key="15">
    <source>
        <dbReference type="EMBL" id="AGW14514.1"/>
    </source>
</evidence>
<dbReference type="UniPathway" id="UPA00056">
    <property type="reaction ID" value="UER00093"/>
</dbReference>
<dbReference type="HAMAP" id="MF_01520">
    <property type="entry name" value="IspDF"/>
    <property type="match status" value="1"/>
</dbReference>
<keyword evidence="11 13" id="KW-0456">Lyase</keyword>
<name>T2GEA2_MEGG1</name>
<feature type="domain" description="2-C-methyl-D-erythritol 2,4-cyclodiphosphate synthase" evidence="14">
    <location>
        <begin position="242"/>
        <end position="396"/>
    </location>
</feature>
<dbReference type="AlphaFoldDB" id="T2GEA2"/>
<dbReference type="GO" id="GO:0046872">
    <property type="term" value="F:metal ion binding"/>
    <property type="evidence" value="ECO:0007669"/>
    <property type="project" value="UniProtKB-KW"/>
</dbReference>
<sequence length="411" mass="44284">MSTWCILLAAGSGTRLQAATAGRPKQFLELDGRPLYWRSALTLRTLPELAGLVFVAPAAHLPAMEEEIRRLWVQDALNLPWRIVAGGARRQDSVRHGLHALPDTCARVLIHDSARPFASAALVRRLLEAMDRGAAAVIPAIAVTDTVKEVEQHTVLRTLDRSRLRAVQTPQAFALPLLRQAHARAEAEGWEATDDASLVEALGEAVVIVPGEETNMKITTPQDLELLRQQTSPLLSLLPVSGWGYDVHKYAEPHEPKARPMKLGGVPIPKAPCVLAHSDGDVLLHALVDALAALVCAGDIGTRFPDTDPAFENMPSAIFVHELLQDVWGAGILLTHVDLTIIAQVPKVGPYREAIRKHVAQLLKLEPGQVNVKATTEEGLGFTGEKKGIKAVAMVSALRPAAGLAPDAALE</sequence>
<evidence type="ECO:0000256" key="6">
    <source>
        <dbReference type="ARBA" id="ARBA00009789"/>
    </source>
</evidence>
<keyword evidence="7 13" id="KW-0808">Transferase</keyword>
<feature type="binding site" evidence="13">
    <location>
        <begin position="277"/>
        <end position="278"/>
    </location>
    <ligand>
        <name>4-CDP-2-C-methyl-D-erythritol 2-phosphate</name>
        <dbReference type="ChEBI" id="CHEBI:57919"/>
    </ligand>
</feature>
<feature type="site" description="Positions MEP for the nucleophilic attack" evidence="13">
    <location>
        <position position="161"/>
    </location>
</feature>
<feature type="binding site" evidence="13">
    <location>
        <position position="285"/>
    </location>
    <ligand>
        <name>a divalent metal cation</name>
        <dbReference type="ChEBI" id="CHEBI:60240"/>
    </ligand>
</feature>
<dbReference type="InterPro" id="IPR034683">
    <property type="entry name" value="IspD/TarI"/>
</dbReference>
<dbReference type="OrthoDB" id="9804336at2"/>
<feature type="region of interest" description="2-C-methyl-D-erythritol 4-phosphate cytidylyltransferase" evidence="13">
    <location>
        <begin position="1"/>
        <end position="239"/>
    </location>
</feature>
<gene>
    <name evidence="13" type="primary">ispDF</name>
    <name evidence="15" type="ORF">DGI_2785</name>
</gene>
<dbReference type="InterPro" id="IPR003526">
    <property type="entry name" value="MECDP_synthase"/>
</dbReference>
<evidence type="ECO:0000313" key="16">
    <source>
        <dbReference type="Proteomes" id="UP000016587"/>
    </source>
</evidence>
<comment type="catalytic activity">
    <reaction evidence="1 13">
        <text>4-CDP-2-C-methyl-D-erythritol 2-phosphate = 2-C-methyl-D-erythritol 2,4-cyclic diphosphate + CMP</text>
        <dbReference type="Rhea" id="RHEA:23864"/>
        <dbReference type="ChEBI" id="CHEBI:57919"/>
        <dbReference type="ChEBI" id="CHEBI:58483"/>
        <dbReference type="ChEBI" id="CHEBI:60377"/>
        <dbReference type="EC" id="4.6.1.12"/>
    </reaction>
</comment>
<dbReference type="Gene3D" id="3.90.550.10">
    <property type="entry name" value="Spore Coat Polysaccharide Biosynthesis Protein SpsA, Chain A"/>
    <property type="match status" value="1"/>
</dbReference>
<keyword evidence="9 13" id="KW-0479">Metal-binding</keyword>
<comment type="similarity">
    <text evidence="13">In the C-terminal section; belongs to the IspF family.</text>
</comment>
<comment type="function">
    <text evidence="13">Bifunctional enzyme that catalyzes the formation of 4-diphosphocytidyl-2-C-methyl-D-erythritol from CTP and 2-C-methyl-D-erythritol 4-phosphate (MEP) (IspD), and catalyzes the conversion of 4-diphosphocytidyl-2-C-methyl-D-erythritol 2-phosphate (CDP-ME2P) to 2-C-methyl-D-erythritol 2,4-cyclodiphosphate (ME-CPP) with a corresponding release of cytidine 5-monophosphate (CMP) (IspF).</text>
</comment>
<dbReference type="HAMAP" id="MF_00107">
    <property type="entry name" value="IspF"/>
    <property type="match status" value="1"/>
</dbReference>
<feature type="binding site" evidence="13">
    <location>
        <position position="382"/>
    </location>
    <ligand>
        <name>4-CDP-2-C-methyl-D-erythritol 2-phosphate</name>
        <dbReference type="ChEBI" id="CHEBI:57919"/>
    </ligand>
</feature>
<dbReference type="EC" id="4.6.1.12" evidence="13"/>
<feature type="binding site" evidence="13">
    <location>
        <begin position="375"/>
        <end position="378"/>
    </location>
    <ligand>
        <name>4-CDP-2-C-methyl-D-erythritol 2-phosphate</name>
        <dbReference type="ChEBI" id="CHEBI:57919"/>
    </ligand>
</feature>
<dbReference type="EC" id="2.7.7.60" evidence="13"/>
<keyword evidence="12 13" id="KW-0511">Multifunctional enzyme</keyword>
<evidence type="ECO:0000256" key="7">
    <source>
        <dbReference type="ARBA" id="ARBA00022679"/>
    </source>
</evidence>
<dbReference type="SUPFAM" id="SSF69765">
    <property type="entry name" value="IpsF-like"/>
    <property type="match status" value="1"/>
</dbReference>
<feature type="site" description="Transition state stabilizer" evidence="13">
    <location>
        <position position="277"/>
    </location>
</feature>
<dbReference type="InterPro" id="IPR050088">
    <property type="entry name" value="IspD/TarI_cytidylyltransf_bact"/>
</dbReference>
<evidence type="ECO:0000256" key="9">
    <source>
        <dbReference type="ARBA" id="ARBA00022723"/>
    </source>
</evidence>
<reference evidence="15 16" key="1">
    <citation type="journal article" date="2013" name="J. Bacteriol.">
        <title>Roles of HynAB and Ech, the only two hydrogenases found in the model sulfate reducer Desulfovibrio gigas.</title>
        <authorList>
            <person name="Morais-Silva F.O."/>
            <person name="Santos C.I."/>
            <person name="Rodrigues R."/>
            <person name="Pereira I.A."/>
            <person name="Rodrigues-Pousada C."/>
        </authorList>
    </citation>
    <scope>NUCLEOTIDE SEQUENCE [LARGE SCALE GENOMIC DNA]</scope>
    <source>
        <strain evidence="16">ATCC 19364 / DSM 1382 / NCIMB 9332 / VKM B-1759</strain>
    </source>
</reference>
<evidence type="ECO:0000256" key="12">
    <source>
        <dbReference type="ARBA" id="ARBA00023268"/>
    </source>
</evidence>
<dbReference type="SUPFAM" id="SSF53448">
    <property type="entry name" value="Nucleotide-diphospho-sugar transferases"/>
    <property type="match status" value="1"/>
</dbReference>
<evidence type="ECO:0000256" key="8">
    <source>
        <dbReference type="ARBA" id="ARBA00022695"/>
    </source>
</evidence>
<dbReference type="GO" id="GO:0050518">
    <property type="term" value="F:2-C-methyl-D-erythritol 4-phosphate cytidylyltransferase activity"/>
    <property type="evidence" value="ECO:0007669"/>
    <property type="project" value="UniProtKB-UniRule"/>
</dbReference>
<dbReference type="GO" id="GO:0008685">
    <property type="term" value="F:2-C-methyl-D-erythritol 2,4-cyclodiphosphate synthase activity"/>
    <property type="evidence" value="ECO:0007669"/>
    <property type="project" value="UniProtKB-UniRule"/>
</dbReference>
<feature type="binding site" evidence="13">
    <location>
        <begin position="304"/>
        <end position="308"/>
    </location>
    <ligand>
        <name>4-CDP-2-C-methyl-D-erythritol 2-phosphate</name>
        <dbReference type="ChEBI" id="CHEBI:57919"/>
    </ligand>
</feature>
<dbReference type="InterPro" id="IPR001228">
    <property type="entry name" value="IspD"/>
</dbReference>
<dbReference type="eggNOG" id="COG0245">
    <property type="taxonomic scope" value="Bacteria"/>
</dbReference>
<dbReference type="STRING" id="1121448.DGI_2785"/>
<protein>
    <recommendedName>
        <fullName evidence="13">Bifunctional enzyme IspD/IspF</fullName>
    </recommendedName>
    <domain>
        <recommendedName>
            <fullName evidence="13">2-C-methyl-D-erythritol 4-phosphate cytidylyltransferase</fullName>
            <ecNumber evidence="13">2.7.7.60</ecNumber>
        </recommendedName>
        <alternativeName>
            <fullName evidence="13">4-diphosphocytidyl-2C-methyl-D-erythritol synthase</fullName>
        </alternativeName>
        <alternativeName>
            <fullName evidence="13">MEP cytidylyltransferase</fullName>
            <shortName evidence="13">MCT</shortName>
        </alternativeName>
    </domain>
    <domain>
        <recommendedName>
            <fullName evidence="13">2-C-methyl-D-erythritol 2,4-cyclodiphosphate synthase</fullName>
            <shortName evidence="13">MECDP-synthase</shortName>
            <shortName evidence="13">MECPP-synthase</shortName>
            <shortName evidence="13">MECPS</shortName>
            <ecNumber evidence="13">4.6.1.12</ecNumber>
        </recommendedName>
    </domain>
</protein>